<evidence type="ECO:0000256" key="2">
    <source>
        <dbReference type="ARBA" id="ARBA00022741"/>
    </source>
</evidence>
<organism evidence="7 8">
    <name type="scientific">Cohnella lupini</name>
    <dbReference type="NCBI Taxonomy" id="1294267"/>
    <lineage>
        <taxon>Bacteria</taxon>
        <taxon>Bacillati</taxon>
        <taxon>Bacillota</taxon>
        <taxon>Bacilli</taxon>
        <taxon>Bacillales</taxon>
        <taxon>Paenibacillaceae</taxon>
        <taxon>Cohnella</taxon>
    </lineage>
</organism>
<dbReference type="InterPro" id="IPR006073">
    <property type="entry name" value="GTP-bd"/>
</dbReference>
<dbReference type="CDD" id="cd01856">
    <property type="entry name" value="YlqF"/>
    <property type="match status" value="1"/>
</dbReference>
<dbReference type="Gene3D" id="3.40.50.300">
    <property type="entry name" value="P-loop containing nucleotide triphosphate hydrolases"/>
    <property type="match status" value="1"/>
</dbReference>
<dbReference type="FunFam" id="3.40.50.300:FF:000590">
    <property type="entry name" value="Ribosome biogenesis GTPase A"/>
    <property type="match status" value="1"/>
</dbReference>
<dbReference type="Pfam" id="PF01926">
    <property type="entry name" value="MMR_HSR1"/>
    <property type="match status" value="1"/>
</dbReference>
<feature type="binding site" evidence="5">
    <location>
        <begin position="58"/>
        <end position="61"/>
    </location>
    <ligand>
        <name>GTP</name>
        <dbReference type="ChEBI" id="CHEBI:37565"/>
    </ligand>
</feature>
<dbReference type="NCBIfam" id="TIGR03596">
    <property type="entry name" value="GTPase_YlqF"/>
    <property type="match status" value="1"/>
</dbReference>
<dbReference type="InterPro" id="IPR027417">
    <property type="entry name" value="P-loop_NTPase"/>
</dbReference>
<evidence type="ECO:0000313" key="8">
    <source>
        <dbReference type="Proteomes" id="UP000256869"/>
    </source>
</evidence>
<dbReference type="InterPro" id="IPR030378">
    <property type="entry name" value="G_CP_dom"/>
</dbReference>
<dbReference type="GO" id="GO:0005525">
    <property type="term" value="F:GTP binding"/>
    <property type="evidence" value="ECO:0007669"/>
    <property type="project" value="UniProtKB-KW"/>
</dbReference>
<dbReference type="GO" id="GO:0005737">
    <property type="term" value="C:cytoplasm"/>
    <property type="evidence" value="ECO:0007669"/>
    <property type="project" value="UniProtKB-SubCell"/>
</dbReference>
<protein>
    <recommendedName>
        <fullName evidence="1 4">Ribosome biogenesis GTPase A</fullName>
    </recommendedName>
</protein>
<dbReference type="SUPFAM" id="SSF52540">
    <property type="entry name" value="P-loop containing nucleoside triphosphate hydrolases"/>
    <property type="match status" value="1"/>
</dbReference>
<name>A0A3D9IWW0_9BACL</name>
<evidence type="ECO:0000256" key="5">
    <source>
        <dbReference type="PIRSR" id="PIRSR006230-1"/>
    </source>
</evidence>
<dbReference type="PROSITE" id="PS51721">
    <property type="entry name" value="G_CP"/>
    <property type="match status" value="1"/>
</dbReference>
<dbReference type="PIRSF" id="PIRSF006230">
    <property type="entry name" value="MG442"/>
    <property type="match status" value="1"/>
</dbReference>
<comment type="function">
    <text evidence="4">Required for a late step of 50S ribosomal subunit assembly. Has GTPase activity.</text>
</comment>
<dbReference type="EMBL" id="QRDY01000001">
    <property type="protein sequence ID" value="RED65999.1"/>
    <property type="molecule type" value="Genomic_DNA"/>
</dbReference>
<evidence type="ECO:0000256" key="1">
    <source>
        <dbReference type="ARBA" id="ARBA00014898"/>
    </source>
</evidence>
<comment type="similarity">
    <text evidence="4">Belongs to the TRAFAC class YlqF/YawG GTPase family. MTG1 subfamily.</text>
</comment>
<dbReference type="RefSeq" id="WP_115990954.1">
    <property type="nucleotide sequence ID" value="NZ_QRDY01000001.1"/>
</dbReference>
<evidence type="ECO:0000313" key="7">
    <source>
        <dbReference type="EMBL" id="RED65999.1"/>
    </source>
</evidence>
<dbReference type="OrthoDB" id="9779790at2"/>
<evidence type="ECO:0000256" key="3">
    <source>
        <dbReference type="ARBA" id="ARBA00023134"/>
    </source>
</evidence>
<dbReference type="InterPro" id="IPR023179">
    <property type="entry name" value="GTP-bd_ortho_bundle_sf"/>
</dbReference>
<evidence type="ECO:0000256" key="4">
    <source>
        <dbReference type="PIRNR" id="PIRNR006230"/>
    </source>
</evidence>
<keyword evidence="4" id="KW-0963">Cytoplasm</keyword>
<sequence>MTIQWFPGHMTRAKRQIEEKLKLIDVVFELLDARIPQSSRNPMVDEITSSKPRLVLLNKADLADPKQTAEWSDYFRSKGLATHTIDANAGTGVKDLANKAKELLQEKIQRQIDKGMKPRPVRALIVGIPNVGKSTLINRLAGRNIAITGDRPGVTKGQQWIRFGGELELLDTPGILWPKFDDPIAGFRLAATGAIKEDVIHIDEVACFVLKVLVENYGPALKERYGLEGLPSELPDMQAAIEVLESIGKRRGCIVSGGHVDYDKTATLLLRDLRSGKLGRMTLESPEA</sequence>
<reference evidence="7 8" key="1">
    <citation type="submission" date="2018-07" db="EMBL/GenBank/DDBJ databases">
        <title>Genomic Encyclopedia of Type Strains, Phase III (KMG-III): the genomes of soil and plant-associated and newly described type strains.</title>
        <authorList>
            <person name="Whitman W."/>
        </authorList>
    </citation>
    <scope>NUCLEOTIDE SEQUENCE [LARGE SCALE GENOMIC DNA]</scope>
    <source>
        <strain evidence="7 8">CECT 8236</strain>
    </source>
</reference>
<dbReference type="GO" id="GO:0003924">
    <property type="term" value="F:GTPase activity"/>
    <property type="evidence" value="ECO:0007669"/>
    <property type="project" value="TreeGrafter"/>
</dbReference>
<dbReference type="InterPro" id="IPR019991">
    <property type="entry name" value="GTP-bd_ribosome_bgen"/>
</dbReference>
<dbReference type="PANTHER" id="PTHR45782:SF4">
    <property type="entry name" value="MITOCHONDRIAL RIBOSOME-ASSOCIATED GTPASE 1"/>
    <property type="match status" value="1"/>
</dbReference>
<dbReference type="InterPro" id="IPR016478">
    <property type="entry name" value="GTPase_MTG1"/>
</dbReference>
<keyword evidence="3 4" id="KW-0342">GTP-binding</keyword>
<dbReference type="PANTHER" id="PTHR45782">
    <property type="entry name" value="MITOCHONDRIAL RIBOSOME-ASSOCIATED GTPASE 1"/>
    <property type="match status" value="1"/>
</dbReference>
<proteinExistence type="inferred from homology"/>
<dbReference type="Gene3D" id="1.10.1580.10">
    <property type="match status" value="1"/>
</dbReference>
<accession>A0A3D9IWW0</accession>
<keyword evidence="8" id="KW-1185">Reference proteome</keyword>
<gene>
    <name evidence="7" type="ORF">DFP95_101497</name>
</gene>
<comment type="subcellular location">
    <subcellularLocation>
        <location evidence="4">Cytoplasm</location>
    </subcellularLocation>
</comment>
<feature type="binding site" evidence="5">
    <location>
        <position position="174"/>
    </location>
    <ligand>
        <name>GTP</name>
        <dbReference type="ChEBI" id="CHEBI:37565"/>
    </ligand>
</feature>
<evidence type="ECO:0000259" key="6">
    <source>
        <dbReference type="PROSITE" id="PS51721"/>
    </source>
</evidence>
<dbReference type="AlphaFoldDB" id="A0A3D9IWW0"/>
<comment type="caution">
    <text evidence="7">The sequence shown here is derived from an EMBL/GenBank/DDBJ whole genome shotgun (WGS) entry which is preliminary data.</text>
</comment>
<dbReference type="Proteomes" id="UP000256869">
    <property type="component" value="Unassembled WGS sequence"/>
</dbReference>
<keyword evidence="2 4" id="KW-0547">Nucleotide-binding</keyword>
<feature type="domain" description="CP-type G" evidence="6">
    <location>
        <begin position="14"/>
        <end position="178"/>
    </location>
</feature>
<feature type="binding site" evidence="5">
    <location>
        <begin position="130"/>
        <end position="135"/>
    </location>
    <ligand>
        <name>GTP</name>
        <dbReference type="ChEBI" id="CHEBI:37565"/>
    </ligand>
</feature>
<dbReference type="GO" id="GO:0006412">
    <property type="term" value="P:translation"/>
    <property type="evidence" value="ECO:0007669"/>
    <property type="project" value="TreeGrafter"/>
</dbReference>